<dbReference type="Proteomes" id="UP001597212">
    <property type="component" value="Unassembled WGS sequence"/>
</dbReference>
<reference evidence="4" key="1">
    <citation type="journal article" date="2019" name="Int. J. Syst. Evol. Microbiol.">
        <title>The Global Catalogue of Microorganisms (GCM) 10K type strain sequencing project: providing services to taxonomists for standard genome sequencing and annotation.</title>
        <authorList>
            <consortium name="The Broad Institute Genomics Platform"/>
            <consortium name="The Broad Institute Genome Sequencing Center for Infectious Disease"/>
            <person name="Wu L."/>
            <person name="Ma J."/>
        </authorList>
    </citation>
    <scope>NUCLEOTIDE SEQUENCE [LARGE SCALE GENOMIC DNA]</scope>
    <source>
        <strain evidence="4">CCM 8912</strain>
    </source>
</reference>
<organism evidence="3 4">
    <name type="scientific">Lacticaseibacillus hegangensis</name>
    <dbReference type="NCBI Taxonomy" id="2486010"/>
    <lineage>
        <taxon>Bacteria</taxon>
        <taxon>Bacillati</taxon>
        <taxon>Bacillota</taxon>
        <taxon>Bacilli</taxon>
        <taxon>Lactobacillales</taxon>
        <taxon>Lactobacillaceae</taxon>
        <taxon>Lacticaseibacillus</taxon>
    </lineage>
</organism>
<dbReference type="InterPro" id="IPR046820">
    <property type="entry name" value="MmeI_TRD"/>
</dbReference>
<keyword evidence="4" id="KW-1185">Reference proteome</keyword>
<feature type="domain" description="MmeI-like target recognition" evidence="1">
    <location>
        <begin position="27"/>
        <end position="228"/>
    </location>
</feature>
<dbReference type="EMBL" id="JBHTOK010000032">
    <property type="protein sequence ID" value="MFD1440786.1"/>
    <property type="molecule type" value="Genomic_DNA"/>
</dbReference>
<comment type="caution">
    <text evidence="3">The sequence shown here is derived from an EMBL/GenBank/DDBJ whole genome shotgun (WGS) entry which is preliminary data.</text>
</comment>
<evidence type="ECO:0000259" key="1">
    <source>
        <dbReference type="Pfam" id="PF20466"/>
    </source>
</evidence>
<dbReference type="InterPro" id="IPR046818">
    <property type="entry name" value="MmeI_C"/>
</dbReference>
<dbReference type="Pfam" id="PF20466">
    <property type="entry name" value="MmeI_TRD"/>
    <property type="match status" value="1"/>
</dbReference>
<sequence length="309" mass="35546">MFTYDSINSDPVDHIVPHINQYLLNMPAVIIEPSRTQISGFPEMTKGSSPTDDGNFIVNSEEEKLITEANPEVQKYIFDYYGAKDFLHSTPRRILYLKNAPIAVLQVPLIKSRLARIKDFRAKSSKRTTVALASFPTEFDEDRVNLGPLMAIPRVSSIQREYVPMGYFERNVIMADATFQLANASYSLFALLESKMHTAWLRTVGGKLKSDFRYSNTLVYNTFCFPKLTETQTSFLESYAELILEARSAYLKKDWSLAELYDAVYMPKELRKAHQRNDAFVDSLYGLDNPTHDQRVSRLTELYRARQKM</sequence>
<dbReference type="RefSeq" id="WP_125758357.1">
    <property type="nucleotide sequence ID" value="NZ_JBHTOK010000032.1"/>
</dbReference>
<dbReference type="Pfam" id="PF20467">
    <property type="entry name" value="MmeI_C"/>
    <property type="match status" value="1"/>
</dbReference>
<gene>
    <name evidence="3" type="ORF">ACFQ5K_05175</name>
</gene>
<accession>A0ABW4CTS7</accession>
<proteinExistence type="predicted"/>
<protein>
    <submittedName>
        <fullName evidence="3">Type IIL restriction-modification enzyme MmeI</fullName>
    </submittedName>
</protein>
<evidence type="ECO:0000313" key="3">
    <source>
        <dbReference type="EMBL" id="MFD1440786.1"/>
    </source>
</evidence>
<name>A0ABW4CTS7_9LACO</name>
<evidence type="ECO:0000259" key="2">
    <source>
        <dbReference type="Pfam" id="PF20467"/>
    </source>
</evidence>
<feature type="domain" description="MmeI-like C-terminal" evidence="2">
    <location>
        <begin position="231"/>
        <end position="304"/>
    </location>
</feature>
<evidence type="ECO:0000313" key="4">
    <source>
        <dbReference type="Proteomes" id="UP001597212"/>
    </source>
</evidence>